<feature type="region of interest" description="Disordered" evidence="1">
    <location>
        <begin position="99"/>
        <end position="122"/>
    </location>
</feature>
<proteinExistence type="predicted"/>
<evidence type="ECO:0000313" key="2">
    <source>
        <dbReference type="EMBL" id="OQR67813.1"/>
    </source>
</evidence>
<gene>
    <name evidence="2" type="ORF">BIW11_13294</name>
</gene>
<organism evidence="2 3">
    <name type="scientific">Tropilaelaps mercedesae</name>
    <dbReference type="NCBI Taxonomy" id="418985"/>
    <lineage>
        <taxon>Eukaryota</taxon>
        <taxon>Metazoa</taxon>
        <taxon>Ecdysozoa</taxon>
        <taxon>Arthropoda</taxon>
        <taxon>Chelicerata</taxon>
        <taxon>Arachnida</taxon>
        <taxon>Acari</taxon>
        <taxon>Parasitiformes</taxon>
        <taxon>Mesostigmata</taxon>
        <taxon>Gamasina</taxon>
        <taxon>Dermanyssoidea</taxon>
        <taxon>Laelapidae</taxon>
        <taxon>Tropilaelaps</taxon>
    </lineage>
</organism>
<protein>
    <submittedName>
        <fullName evidence="2">Uncharacterized protein</fullName>
    </submittedName>
</protein>
<feature type="compositionally biased region" description="Basic and acidic residues" evidence="1">
    <location>
        <begin position="113"/>
        <end position="122"/>
    </location>
</feature>
<comment type="caution">
    <text evidence="2">The sequence shown here is derived from an EMBL/GenBank/DDBJ whole genome shotgun (WGS) entry which is preliminary data.</text>
</comment>
<reference evidence="2 3" key="1">
    <citation type="journal article" date="2017" name="Gigascience">
        <title>Draft genome of the honey bee ectoparasitic mite, Tropilaelaps mercedesae, is shaped by the parasitic life history.</title>
        <authorList>
            <person name="Dong X."/>
            <person name="Armstrong S.D."/>
            <person name="Xia D."/>
            <person name="Makepeace B.L."/>
            <person name="Darby A.C."/>
            <person name="Kadowaki T."/>
        </authorList>
    </citation>
    <scope>NUCLEOTIDE SEQUENCE [LARGE SCALE GENOMIC DNA]</scope>
    <source>
        <strain evidence="2">Wuxi-XJTLU</strain>
    </source>
</reference>
<sequence length="122" mass="14113">MLTDLPERWRSHAKSQLTASDIASECYWTMRTNQPRRVKGQYRHFTVHSPTADTAARGATRTRRAKRHRFTTWQRVIGRACEPQADALSEGLPAGWARPCPRAASCRGRPRHRPEGPRRPWR</sequence>
<dbReference type="InParanoid" id="A0A1V9X340"/>
<dbReference type="AlphaFoldDB" id="A0A1V9X340"/>
<dbReference type="EMBL" id="MNPL01027246">
    <property type="protein sequence ID" value="OQR67813.1"/>
    <property type="molecule type" value="Genomic_DNA"/>
</dbReference>
<name>A0A1V9X340_9ACAR</name>
<keyword evidence="3" id="KW-1185">Reference proteome</keyword>
<accession>A0A1V9X340</accession>
<dbReference type="Proteomes" id="UP000192247">
    <property type="component" value="Unassembled WGS sequence"/>
</dbReference>
<evidence type="ECO:0000256" key="1">
    <source>
        <dbReference type="SAM" id="MobiDB-lite"/>
    </source>
</evidence>
<feature type="region of interest" description="Disordered" evidence="1">
    <location>
        <begin position="49"/>
        <end position="68"/>
    </location>
</feature>
<evidence type="ECO:0000313" key="3">
    <source>
        <dbReference type="Proteomes" id="UP000192247"/>
    </source>
</evidence>